<dbReference type="CDD" id="cd07377">
    <property type="entry name" value="WHTH_GntR"/>
    <property type="match status" value="1"/>
</dbReference>
<evidence type="ECO:0000256" key="3">
    <source>
        <dbReference type="ARBA" id="ARBA00023163"/>
    </source>
</evidence>
<dbReference type="SMART" id="SM00345">
    <property type="entry name" value="HTH_GNTR"/>
    <property type="match status" value="1"/>
</dbReference>
<dbReference type="EMBL" id="SUMG01000005">
    <property type="protein sequence ID" value="NBG87962.1"/>
    <property type="molecule type" value="Genomic_DNA"/>
</dbReference>
<protein>
    <submittedName>
        <fullName evidence="5">GntR family transcriptional regulator</fullName>
    </submittedName>
</protein>
<dbReference type="RefSeq" id="WP_160720003.1">
    <property type="nucleotide sequence ID" value="NZ_SUMG01000005.1"/>
</dbReference>
<evidence type="ECO:0000256" key="2">
    <source>
        <dbReference type="ARBA" id="ARBA00023125"/>
    </source>
</evidence>
<evidence type="ECO:0000313" key="5">
    <source>
        <dbReference type="EMBL" id="NBG87962.1"/>
    </source>
</evidence>
<feature type="domain" description="HTH gntR-type" evidence="4">
    <location>
        <begin position="7"/>
        <end position="75"/>
    </location>
</feature>
<comment type="caution">
    <text evidence="5">The sequence shown here is derived from an EMBL/GenBank/DDBJ whole genome shotgun (WGS) entry which is preliminary data.</text>
</comment>
<accession>A0AA43XJL6</accession>
<dbReference type="Pfam" id="PF00392">
    <property type="entry name" value="GntR"/>
    <property type="match status" value="1"/>
</dbReference>
<dbReference type="PROSITE" id="PS50949">
    <property type="entry name" value="HTH_GNTR"/>
    <property type="match status" value="1"/>
</dbReference>
<evidence type="ECO:0000313" key="6">
    <source>
        <dbReference type="Proteomes" id="UP000449710"/>
    </source>
</evidence>
<keyword evidence="6" id="KW-1185">Reference proteome</keyword>
<dbReference type="GO" id="GO:0003700">
    <property type="term" value="F:DNA-binding transcription factor activity"/>
    <property type="evidence" value="ECO:0007669"/>
    <property type="project" value="InterPro"/>
</dbReference>
<dbReference type="AlphaFoldDB" id="A0AA43XJL6"/>
<dbReference type="InterPro" id="IPR036390">
    <property type="entry name" value="WH_DNA-bd_sf"/>
</dbReference>
<proteinExistence type="predicted"/>
<dbReference type="InterPro" id="IPR000524">
    <property type="entry name" value="Tscrpt_reg_HTH_GntR"/>
</dbReference>
<dbReference type="InterPro" id="IPR036388">
    <property type="entry name" value="WH-like_DNA-bd_sf"/>
</dbReference>
<dbReference type="PANTHER" id="PTHR38445">
    <property type="entry name" value="HTH-TYPE TRANSCRIPTIONAL REPRESSOR YTRA"/>
    <property type="match status" value="1"/>
</dbReference>
<dbReference type="PANTHER" id="PTHR38445:SF6">
    <property type="entry name" value="GNTR-FAMILY TRANSCRIPTIONAL REGULATOR"/>
    <property type="match status" value="1"/>
</dbReference>
<keyword evidence="2" id="KW-0238">DNA-binding</keyword>
<dbReference type="Gene3D" id="1.10.10.10">
    <property type="entry name" value="Winged helix-like DNA-binding domain superfamily/Winged helix DNA-binding domain"/>
    <property type="match status" value="1"/>
</dbReference>
<evidence type="ECO:0000259" key="4">
    <source>
        <dbReference type="PROSITE" id="PS50949"/>
    </source>
</evidence>
<organism evidence="5 6">
    <name type="scientific">Isachenkonia alkalipeptolytica</name>
    <dbReference type="NCBI Taxonomy" id="2565777"/>
    <lineage>
        <taxon>Bacteria</taxon>
        <taxon>Bacillati</taxon>
        <taxon>Bacillota</taxon>
        <taxon>Clostridia</taxon>
        <taxon>Eubacteriales</taxon>
        <taxon>Clostridiaceae</taxon>
        <taxon>Isachenkonia</taxon>
    </lineage>
</organism>
<dbReference type="GO" id="GO:0003677">
    <property type="term" value="F:DNA binding"/>
    <property type="evidence" value="ECO:0007669"/>
    <property type="project" value="UniProtKB-KW"/>
</dbReference>
<reference evidence="5 6" key="1">
    <citation type="submission" date="2019-04" db="EMBL/GenBank/DDBJ databases">
        <title>Isachenkonia alkalipeptolytica gen. nov. sp. nov. a new anaerobic, alkiliphilic organothrophic bacterium capable to reduce synthesized ferrihydrite isolated from a soda lake.</title>
        <authorList>
            <person name="Toshchakov S.V."/>
            <person name="Zavarzina D.G."/>
            <person name="Zhilina T.N."/>
            <person name="Kostrikina N.A."/>
            <person name="Kublanov I.V."/>
        </authorList>
    </citation>
    <scope>NUCLEOTIDE SEQUENCE [LARGE SCALE GENOMIC DNA]</scope>
    <source>
        <strain evidence="5 6">Z-1701</strain>
    </source>
</reference>
<evidence type="ECO:0000256" key="1">
    <source>
        <dbReference type="ARBA" id="ARBA00023015"/>
    </source>
</evidence>
<gene>
    <name evidence="5" type="ORF">ISALK_05560</name>
</gene>
<sequence>MEFHHSRPIYEQIVEEFKKKLIRKDVEPGEKIPSQRELAQEIKVNPNTVQRAYREMENEGITQTLRGKGTFIVEDRRMIRRFKKEMGQKTLNRFLEEIEALGYKKEEIPSLVQDYIQDQEDRKDSGTE</sequence>
<keyword evidence="3" id="KW-0804">Transcription</keyword>
<name>A0AA43XJL6_9CLOT</name>
<dbReference type="SUPFAM" id="SSF46785">
    <property type="entry name" value="Winged helix' DNA-binding domain"/>
    <property type="match status" value="1"/>
</dbReference>
<keyword evidence="1" id="KW-0805">Transcription regulation</keyword>
<dbReference type="Proteomes" id="UP000449710">
    <property type="component" value="Unassembled WGS sequence"/>
</dbReference>